<feature type="transmembrane region" description="Helical" evidence="1">
    <location>
        <begin position="204"/>
        <end position="221"/>
    </location>
</feature>
<evidence type="ECO:0000313" key="2">
    <source>
        <dbReference type="EMBL" id="OGF62488.1"/>
    </source>
</evidence>
<dbReference type="Proteomes" id="UP000179251">
    <property type="component" value="Unassembled WGS sequence"/>
</dbReference>
<dbReference type="AlphaFoldDB" id="A0A1F5VGW7"/>
<dbReference type="STRING" id="1798325.A2834_03415"/>
<comment type="caution">
    <text evidence="2">The sequence shown here is derived from an EMBL/GenBank/DDBJ whole genome shotgun (WGS) entry which is preliminary data.</text>
</comment>
<proteinExistence type="predicted"/>
<evidence type="ECO:0000313" key="3">
    <source>
        <dbReference type="Proteomes" id="UP000179251"/>
    </source>
</evidence>
<gene>
    <name evidence="2" type="ORF">A2834_03415</name>
</gene>
<feature type="transmembrane region" description="Helical" evidence="1">
    <location>
        <begin position="321"/>
        <end position="336"/>
    </location>
</feature>
<keyword evidence="1" id="KW-1133">Transmembrane helix</keyword>
<name>A0A1F5VGW7_9BACT</name>
<feature type="transmembrane region" description="Helical" evidence="1">
    <location>
        <begin position="36"/>
        <end position="56"/>
    </location>
</feature>
<sequence length="337" mass="37769">MIPVWLLPVFLRLIIGHVLQAALIKKITGQHSRTSRFLLTYLFCSAIGVISALIFGQLALDRVVMIVMIIGFFNAIAAYAHWVASDISMSRASLYLVFDDVLAMALGYYILSEAKFLNNGLSAGASVSLVTALFFMMYRNKKAELEAKLEAVKIGVELPDQALGAAKEKLLLKCVIYFSVTWGIAMFSMKYFGAQDVPPLKYIWAWYSGSLIGAIVVFVYSKTPIKDLRSFFAIEKIFYYKKIDEQEDEVLSLSPQAKSILQIFLLSVSMVSSLWASYWAYQAAHLIIIQPTFLVMEMIAPTLIGLYYFKEIKELDANEKTILVIGMLSGMLIAFNS</sequence>
<protein>
    <recommendedName>
        <fullName evidence="4">EamA domain-containing protein</fullName>
    </recommendedName>
</protein>
<feature type="transmembrane region" description="Helical" evidence="1">
    <location>
        <begin position="287"/>
        <end position="309"/>
    </location>
</feature>
<feature type="transmembrane region" description="Helical" evidence="1">
    <location>
        <begin position="117"/>
        <end position="138"/>
    </location>
</feature>
<evidence type="ECO:0008006" key="4">
    <source>
        <dbReference type="Google" id="ProtNLM"/>
    </source>
</evidence>
<feature type="transmembrane region" description="Helical" evidence="1">
    <location>
        <begin position="6"/>
        <end position="24"/>
    </location>
</feature>
<accession>A0A1F5VGW7</accession>
<feature type="transmembrane region" description="Helical" evidence="1">
    <location>
        <begin position="92"/>
        <end position="111"/>
    </location>
</feature>
<keyword evidence="1" id="KW-0472">Membrane</keyword>
<feature type="transmembrane region" description="Helical" evidence="1">
    <location>
        <begin position="62"/>
        <end position="80"/>
    </location>
</feature>
<organism evidence="2 3">
    <name type="scientific">Candidatus Giovannonibacteria bacterium RIFCSPHIGHO2_01_FULL_45_23</name>
    <dbReference type="NCBI Taxonomy" id="1798325"/>
    <lineage>
        <taxon>Bacteria</taxon>
        <taxon>Candidatus Giovannoniibacteriota</taxon>
    </lineage>
</organism>
<reference evidence="2 3" key="1">
    <citation type="journal article" date="2016" name="Nat. Commun.">
        <title>Thousands of microbial genomes shed light on interconnected biogeochemical processes in an aquifer system.</title>
        <authorList>
            <person name="Anantharaman K."/>
            <person name="Brown C.T."/>
            <person name="Hug L.A."/>
            <person name="Sharon I."/>
            <person name="Castelle C.J."/>
            <person name="Probst A.J."/>
            <person name="Thomas B.C."/>
            <person name="Singh A."/>
            <person name="Wilkins M.J."/>
            <person name="Karaoz U."/>
            <person name="Brodie E.L."/>
            <person name="Williams K.H."/>
            <person name="Hubbard S.S."/>
            <person name="Banfield J.F."/>
        </authorList>
    </citation>
    <scope>NUCLEOTIDE SEQUENCE [LARGE SCALE GENOMIC DNA]</scope>
</reference>
<evidence type="ECO:0000256" key="1">
    <source>
        <dbReference type="SAM" id="Phobius"/>
    </source>
</evidence>
<feature type="transmembrane region" description="Helical" evidence="1">
    <location>
        <begin position="170"/>
        <end position="192"/>
    </location>
</feature>
<feature type="transmembrane region" description="Helical" evidence="1">
    <location>
        <begin position="260"/>
        <end position="281"/>
    </location>
</feature>
<dbReference type="EMBL" id="MFHD01000017">
    <property type="protein sequence ID" value="OGF62488.1"/>
    <property type="molecule type" value="Genomic_DNA"/>
</dbReference>
<keyword evidence="1" id="KW-0812">Transmembrane</keyword>